<evidence type="ECO:0000256" key="1">
    <source>
        <dbReference type="SAM" id="SignalP"/>
    </source>
</evidence>
<name>A0A0B7JZS7_BIOOC</name>
<sequence>MPGTGAGTLSLLLVVFFTYTRPHPLPHDLAIIPQAFFGGQEGNGLLKSKRAIIVDNSSPVSISFDYTALSRVKYLRLPGGWFVWRNIHQCSTPHIFVLLALPQRGEQDPGVFTRIHKEDLINSAFSENTRHRDLPISMFTV</sequence>
<protein>
    <submittedName>
        <fullName evidence="2">Uncharacterized protein</fullName>
    </submittedName>
</protein>
<keyword evidence="1" id="KW-0732">Signal</keyword>
<dbReference type="EMBL" id="CDPU01000009">
    <property type="protein sequence ID" value="CEO47991.1"/>
    <property type="molecule type" value="Genomic_DNA"/>
</dbReference>
<feature type="chain" id="PRO_5002118047" evidence="1">
    <location>
        <begin position="23"/>
        <end position="141"/>
    </location>
</feature>
<proteinExistence type="predicted"/>
<feature type="signal peptide" evidence="1">
    <location>
        <begin position="1"/>
        <end position="22"/>
    </location>
</feature>
<gene>
    <name evidence="2" type="ORF">BN869_000004047_1</name>
</gene>
<evidence type="ECO:0000313" key="2">
    <source>
        <dbReference type="EMBL" id="CEO47991.1"/>
    </source>
</evidence>
<reference evidence="2" key="1">
    <citation type="submission" date="2015-01" db="EMBL/GenBank/DDBJ databases">
        <authorList>
            <person name="Durling Mikael"/>
        </authorList>
    </citation>
    <scope>NUCLEOTIDE SEQUENCE</scope>
</reference>
<dbReference type="AlphaFoldDB" id="A0A0B7JZS7"/>
<accession>A0A0B7JZS7</accession>
<organism evidence="2">
    <name type="scientific">Bionectria ochroleuca</name>
    <name type="common">Gliocladium roseum</name>
    <dbReference type="NCBI Taxonomy" id="29856"/>
    <lineage>
        <taxon>Eukaryota</taxon>
        <taxon>Fungi</taxon>
        <taxon>Dikarya</taxon>
        <taxon>Ascomycota</taxon>
        <taxon>Pezizomycotina</taxon>
        <taxon>Sordariomycetes</taxon>
        <taxon>Hypocreomycetidae</taxon>
        <taxon>Hypocreales</taxon>
        <taxon>Bionectriaceae</taxon>
        <taxon>Clonostachys</taxon>
    </lineage>
</organism>